<evidence type="ECO:0000256" key="11">
    <source>
        <dbReference type="ARBA" id="ARBA00023027"/>
    </source>
</evidence>
<comment type="catalytic activity">
    <reaction evidence="15">
        <text>a ubiquinone + NADH + 5 H(+)(in) = a ubiquinol + NAD(+) + 4 H(+)(out)</text>
        <dbReference type="Rhea" id="RHEA:29091"/>
        <dbReference type="Rhea" id="RHEA-COMP:9565"/>
        <dbReference type="Rhea" id="RHEA-COMP:9566"/>
        <dbReference type="ChEBI" id="CHEBI:15378"/>
        <dbReference type="ChEBI" id="CHEBI:16389"/>
        <dbReference type="ChEBI" id="CHEBI:17976"/>
        <dbReference type="ChEBI" id="CHEBI:57540"/>
        <dbReference type="ChEBI" id="CHEBI:57945"/>
        <dbReference type="EC" id="7.1.1.2"/>
    </reaction>
</comment>
<keyword evidence="9" id="KW-0249">Electron transport</keyword>
<evidence type="ECO:0000256" key="16">
    <source>
        <dbReference type="SAM" id="Phobius"/>
    </source>
</evidence>
<gene>
    <name evidence="17" type="primary">nad6</name>
</gene>
<dbReference type="AlphaFoldDB" id="A0A385I228"/>
<dbReference type="PANTHER" id="PTHR11435">
    <property type="entry name" value="NADH UBIQUINONE OXIDOREDUCTASE SUBUNIT ND6"/>
    <property type="match status" value="1"/>
</dbReference>
<dbReference type="EC" id="7.1.1.2" evidence="3"/>
<name>A0A385I228_9ORTH</name>
<feature type="transmembrane region" description="Helical" evidence="16">
    <location>
        <begin position="53"/>
        <end position="72"/>
    </location>
</feature>
<evidence type="ECO:0000256" key="2">
    <source>
        <dbReference type="ARBA" id="ARBA00005698"/>
    </source>
</evidence>
<evidence type="ECO:0000256" key="5">
    <source>
        <dbReference type="ARBA" id="ARBA00022448"/>
    </source>
</evidence>
<comment type="similarity">
    <text evidence="2">Belongs to the complex I subunit 6 family.</text>
</comment>
<keyword evidence="10 16" id="KW-1133">Transmembrane helix</keyword>
<organism evidence="17">
    <name type="scientific">Ornebius kanetataki</name>
    <dbReference type="NCBI Taxonomy" id="1980616"/>
    <lineage>
        <taxon>Eukaryota</taxon>
        <taxon>Metazoa</taxon>
        <taxon>Ecdysozoa</taxon>
        <taxon>Arthropoda</taxon>
        <taxon>Hexapoda</taxon>
        <taxon>Insecta</taxon>
        <taxon>Pterygota</taxon>
        <taxon>Neoptera</taxon>
        <taxon>Polyneoptera</taxon>
        <taxon>Orthoptera</taxon>
        <taxon>Ensifera</taxon>
        <taxon>Gryllidea</taxon>
        <taxon>Grylloidea</taxon>
        <taxon>Mogoplistidae</taxon>
        <taxon>Ornebius</taxon>
    </lineage>
</organism>
<proteinExistence type="inferred from homology"/>
<keyword evidence="7 16" id="KW-0812">Transmembrane</keyword>
<evidence type="ECO:0000313" key="17">
    <source>
        <dbReference type="EMBL" id="AXY63960.1"/>
    </source>
</evidence>
<dbReference type="PANTHER" id="PTHR11435:SF1">
    <property type="entry name" value="NADH-UBIQUINONE OXIDOREDUCTASE CHAIN 6"/>
    <property type="match status" value="1"/>
</dbReference>
<comment type="subcellular location">
    <subcellularLocation>
        <location evidence="1">Mitochondrion membrane</location>
        <topology evidence="1">Multi-pass membrane protein</topology>
    </subcellularLocation>
</comment>
<evidence type="ECO:0000256" key="4">
    <source>
        <dbReference type="ARBA" id="ARBA00021095"/>
    </source>
</evidence>
<evidence type="ECO:0000256" key="12">
    <source>
        <dbReference type="ARBA" id="ARBA00023128"/>
    </source>
</evidence>
<keyword evidence="8" id="KW-1278">Translocase</keyword>
<evidence type="ECO:0000256" key="15">
    <source>
        <dbReference type="ARBA" id="ARBA00049551"/>
    </source>
</evidence>
<protein>
    <recommendedName>
        <fullName evidence="4">NADH-ubiquinone oxidoreductase chain 6</fullName>
        <ecNumber evidence="3">7.1.1.2</ecNumber>
    </recommendedName>
    <alternativeName>
        <fullName evidence="14">NADH dehydrogenase subunit 6</fullName>
    </alternativeName>
</protein>
<evidence type="ECO:0000256" key="9">
    <source>
        <dbReference type="ARBA" id="ARBA00022982"/>
    </source>
</evidence>
<feature type="transmembrane region" description="Helical" evidence="16">
    <location>
        <begin position="145"/>
        <end position="167"/>
    </location>
</feature>
<keyword evidence="6" id="KW-0679">Respiratory chain</keyword>
<dbReference type="GO" id="GO:0031966">
    <property type="term" value="C:mitochondrial membrane"/>
    <property type="evidence" value="ECO:0007669"/>
    <property type="project" value="UniProtKB-SubCell"/>
</dbReference>
<evidence type="ECO:0000256" key="7">
    <source>
        <dbReference type="ARBA" id="ARBA00022692"/>
    </source>
</evidence>
<sequence>MIFHQLIMPCMLIINQLFMFSNHPLSSTMLIVMQTLFMCLLIGKFSFNMWFSYILFLIFLGGMLVLFIYMTSLTPNILFSSQKINILFTLLMVIILMFSIMFINQLNISSTAMSDNFPLMNLSFNLFEQTHLSLNNLFSYFNYKLTWFLMLYLLITLIIVTKISNIFKGPLRQMN</sequence>
<accession>A0A385I228</accession>
<feature type="transmembrane region" description="Helical" evidence="16">
    <location>
        <begin position="84"/>
        <end position="103"/>
    </location>
</feature>
<evidence type="ECO:0000256" key="14">
    <source>
        <dbReference type="ARBA" id="ARBA00031019"/>
    </source>
</evidence>
<evidence type="ECO:0000256" key="1">
    <source>
        <dbReference type="ARBA" id="ARBA00004225"/>
    </source>
</evidence>
<evidence type="ECO:0000256" key="10">
    <source>
        <dbReference type="ARBA" id="ARBA00022989"/>
    </source>
</evidence>
<evidence type="ECO:0000256" key="3">
    <source>
        <dbReference type="ARBA" id="ARBA00012944"/>
    </source>
</evidence>
<reference evidence="17" key="1">
    <citation type="journal article" date="2018" name="Int. J. Biol. Macromol.">
        <title>Comparative analysis of mitochondrial genomes of the superfamily Grylloidea (Insecta, Orthoptera) reveals phylogenetic distribution of gene rearrangements.</title>
        <authorList>
            <person name="Ma C."/>
            <person name="Li J."/>
        </authorList>
    </citation>
    <scope>NUCLEOTIDE SEQUENCE</scope>
</reference>
<evidence type="ECO:0000256" key="6">
    <source>
        <dbReference type="ARBA" id="ARBA00022660"/>
    </source>
</evidence>
<dbReference type="EMBL" id="MH580276">
    <property type="protein sequence ID" value="AXY63960.1"/>
    <property type="molecule type" value="Genomic_DNA"/>
</dbReference>
<evidence type="ECO:0000256" key="8">
    <source>
        <dbReference type="ARBA" id="ARBA00022967"/>
    </source>
</evidence>
<keyword evidence="5" id="KW-0813">Transport</keyword>
<keyword evidence="12 17" id="KW-0496">Mitochondrion</keyword>
<dbReference type="InterPro" id="IPR050269">
    <property type="entry name" value="ComplexI_Subunit6"/>
</dbReference>
<evidence type="ECO:0000256" key="13">
    <source>
        <dbReference type="ARBA" id="ARBA00023136"/>
    </source>
</evidence>
<geneLocation type="mitochondrion" evidence="17"/>
<keyword evidence="11" id="KW-0520">NAD</keyword>
<dbReference type="GO" id="GO:0008137">
    <property type="term" value="F:NADH dehydrogenase (ubiquinone) activity"/>
    <property type="evidence" value="ECO:0007669"/>
    <property type="project" value="UniProtKB-EC"/>
</dbReference>
<keyword evidence="13 16" id="KW-0472">Membrane</keyword>